<dbReference type="Proteomes" id="UP000242715">
    <property type="component" value="Unassembled WGS sequence"/>
</dbReference>
<protein>
    <submittedName>
        <fullName evidence="1">Uncharacterized protein</fullName>
    </submittedName>
</protein>
<organism evidence="1 2">
    <name type="scientific">Trifolium subterraneum</name>
    <name type="common">Subterranean clover</name>
    <dbReference type="NCBI Taxonomy" id="3900"/>
    <lineage>
        <taxon>Eukaryota</taxon>
        <taxon>Viridiplantae</taxon>
        <taxon>Streptophyta</taxon>
        <taxon>Embryophyta</taxon>
        <taxon>Tracheophyta</taxon>
        <taxon>Spermatophyta</taxon>
        <taxon>Magnoliopsida</taxon>
        <taxon>eudicotyledons</taxon>
        <taxon>Gunneridae</taxon>
        <taxon>Pentapetalae</taxon>
        <taxon>rosids</taxon>
        <taxon>fabids</taxon>
        <taxon>Fabales</taxon>
        <taxon>Fabaceae</taxon>
        <taxon>Papilionoideae</taxon>
        <taxon>50 kb inversion clade</taxon>
        <taxon>NPAAA clade</taxon>
        <taxon>Hologalegina</taxon>
        <taxon>IRL clade</taxon>
        <taxon>Trifolieae</taxon>
        <taxon>Trifolium</taxon>
    </lineage>
</organism>
<proteinExistence type="predicted"/>
<evidence type="ECO:0000313" key="1">
    <source>
        <dbReference type="EMBL" id="GAU21422.1"/>
    </source>
</evidence>
<name>A0A2Z6M7L9_TRISU</name>
<dbReference type="EMBL" id="DF973229">
    <property type="protein sequence ID" value="GAU21422.1"/>
    <property type="molecule type" value="Genomic_DNA"/>
</dbReference>
<accession>A0A2Z6M7L9</accession>
<keyword evidence="2" id="KW-1185">Reference proteome</keyword>
<gene>
    <name evidence="1" type="ORF">TSUD_32530</name>
</gene>
<evidence type="ECO:0000313" key="2">
    <source>
        <dbReference type="Proteomes" id="UP000242715"/>
    </source>
</evidence>
<sequence>MLHLAYLNKLELQVFCDQWNRHNTMQRTIFTWLDSGFPQLNFVLVLGGDITRDVNRAGNVRRKLPRSPPQSVCGGIFVSLSPDVPVGYFSWAEYDIMAPVKPKTEKALAAAFILNCGA</sequence>
<reference evidence="2" key="1">
    <citation type="journal article" date="2017" name="Front. Plant Sci.">
        <title>Climate Clever Clovers: New Paradigm to Reduce the Environmental Footprint of Ruminants by Breeding Low Methanogenic Forages Utilizing Haplotype Variation.</title>
        <authorList>
            <person name="Kaur P."/>
            <person name="Appels R."/>
            <person name="Bayer P.E."/>
            <person name="Keeble-Gagnere G."/>
            <person name="Wang J."/>
            <person name="Hirakawa H."/>
            <person name="Shirasawa K."/>
            <person name="Vercoe P."/>
            <person name="Stefanova K."/>
            <person name="Durmic Z."/>
            <person name="Nichols P."/>
            <person name="Revell C."/>
            <person name="Isobe S.N."/>
            <person name="Edwards D."/>
            <person name="Erskine W."/>
        </authorList>
    </citation>
    <scope>NUCLEOTIDE SEQUENCE [LARGE SCALE GENOMIC DNA]</scope>
    <source>
        <strain evidence="2">cv. Daliak</strain>
    </source>
</reference>
<dbReference type="AlphaFoldDB" id="A0A2Z6M7L9"/>
<dbReference type="OrthoDB" id="427096at2759"/>